<evidence type="ECO:0000256" key="11">
    <source>
        <dbReference type="ARBA" id="ARBA00022989"/>
    </source>
</evidence>
<dbReference type="AlphaFoldDB" id="A0A1D1Y6I1"/>
<dbReference type="SMART" id="SM00184">
    <property type="entry name" value="RING"/>
    <property type="match status" value="1"/>
</dbReference>
<reference evidence="17" key="1">
    <citation type="submission" date="2015-07" db="EMBL/GenBank/DDBJ databases">
        <title>Transcriptome Assembly of Anthurium amnicola.</title>
        <authorList>
            <person name="Suzuki J."/>
        </authorList>
    </citation>
    <scope>NUCLEOTIDE SEQUENCE</scope>
</reference>
<dbReference type="PANTHER" id="PTHR46913:SF1">
    <property type="entry name" value="RING-H2 FINGER PROTEIN ATL16"/>
    <property type="match status" value="1"/>
</dbReference>
<evidence type="ECO:0000256" key="3">
    <source>
        <dbReference type="ARBA" id="ARBA00004906"/>
    </source>
</evidence>
<keyword evidence="10" id="KW-0862">Zinc</keyword>
<evidence type="ECO:0000313" key="17">
    <source>
        <dbReference type="EMBL" id="JAT50247.1"/>
    </source>
</evidence>
<protein>
    <recommendedName>
        <fullName evidence="4">RING-type E3 ubiquitin transferase</fullName>
        <ecNumber evidence="4">2.3.2.27</ecNumber>
    </recommendedName>
</protein>
<organism evidence="17">
    <name type="scientific">Anthurium amnicola</name>
    <dbReference type="NCBI Taxonomy" id="1678845"/>
    <lineage>
        <taxon>Eukaryota</taxon>
        <taxon>Viridiplantae</taxon>
        <taxon>Streptophyta</taxon>
        <taxon>Embryophyta</taxon>
        <taxon>Tracheophyta</taxon>
        <taxon>Spermatophyta</taxon>
        <taxon>Magnoliopsida</taxon>
        <taxon>Liliopsida</taxon>
        <taxon>Araceae</taxon>
        <taxon>Pothoideae</taxon>
        <taxon>Potheae</taxon>
        <taxon>Anthurium</taxon>
    </lineage>
</organism>
<evidence type="ECO:0000256" key="1">
    <source>
        <dbReference type="ARBA" id="ARBA00000900"/>
    </source>
</evidence>
<keyword evidence="5" id="KW-0808">Transferase</keyword>
<dbReference type="FunFam" id="3.30.40.10:FF:000187">
    <property type="entry name" value="E3 ubiquitin-protein ligase ATL6"/>
    <property type="match status" value="1"/>
</dbReference>
<dbReference type="EMBL" id="GDJX01017689">
    <property type="protein sequence ID" value="JAT50247.1"/>
    <property type="molecule type" value="Transcribed_RNA"/>
</dbReference>
<feature type="domain" description="RING-type" evidence="16">
    <location>
        <begin position="139"/>
        <end position="181"/>
    </location>
</feature>
<evidence type="ECO:0000256" key="8">
    <source>
        <dbReference type="ARBA" id="ARBA00022771"/>
    </source>
</evidence>
<dbReference type="Pfam" id="PF13639">
    <property type="entry name" value="zf-RING_2"/>
    <property type="match status" value="1"/>
</dbReference>
<dbReference type="SUPFAM" id="SSF57850">
    <property type="entry name" value="RING/U-box"/>
    <property type="match status" value="1"/>
</dbReference>
<comment type="pathway">
    <text evidence="3">Protein modification; protein ubiquitination.</text>
</comment>
<dbReference type="GO" id="GO:0016020">
    <property type="term" value="C:membrane"/>
    <property type="evidence" value="ECO:0007669"/>
    <property type="project" value="UniProtKB-SubCell"/>
</dbReference>
<evidence type="ECO:0000256" key="7">
    <source>
        <dbReference type="ARBA" id="ARBA00022723"/>
    </source>
</evidence>
<evidence type="ECO:0000256" key="4">
    <source>
        <dbReference type="ARBA" id="ARBA00012483"/>
    </source>
</evidence>
<dbReference type="PANTHER" id="PTHR46913">
    <property type="entry name" value="RING-H2 FINGER PROTEIN ATL16"/>
    <property type="match status" value="1"/>
</dbReference>
<evidence type="ECO:0000256" key="10">
    <source>
        <dbReference type="ARBA" id="ARBA00022833"/>
    </source>
</evidence>
<evidence type="ECO:0000256" key="5">
    <source>
        <dbReference type="ARBA" id="ARBA00022679"/>
    </source>
</evidence>
<sequence>MGHSHVLSPPLRTQPPPIAYQQPPPATPSSSSDTSFPILAISILGILTTGILLVSYYVFVIKCCLNWRRPDVIARLSSSSRFRRRRWREEDLFTVYAATSESRGLEEAVIRAIPTFRFHKGSDGDGIGGGEKAGLLHECAVCLNEFEEGERLRRLPGCAHAFHIDCIDTWLQSSANCPLCRSEVAISADPVVVAHREPLHEGGSVVIEVGDDDGSDEQQQQQPGAPAEQGQKPSPPRKGRKLQHVASMGDECIDVRVGKDEGFFGVQPIRRSFSMDSSCDRQLYLSIQEILHRNPHFYSQQEMASGEGCSNAGAGASGAGGLPHAARVRRSFFSFGRTSRRAVLPVTVEP</sequence>
<feature type="region of interest" description="Disordered" evidence="14">
    <location>
        <begin position="206"/>
        <end position="242"/>
    </location>
</feature>
<keyword evidence="9" id="KW-0833">Ubl conjugation pathway</keyword>
<dbReference type="PROSITE" id="PS50089">
    <property type="entry name" value="ZF_RING_2"/>
    <property type="match status" value="1"/>
</dbReference>
<feature type="compositionally biased region" description="Pro residues" evidence="14">
    <location>
        <begin position="12"/>
        <end position="27"/>
    </location>
</feature>
<keyword evidence="7" id="KW-0479">Metal-binding</keyword>
<dbReference type="GO" id="GO:0016567">
    <property type="term" value="P:protein ubiquitination"/>
    <property type="evidence" value="ECO:0007669"/>
    <property type="project" value="InterPro"/>
</dbReference>
<keyword evidence="8 13" id="KW-0863">Zinc-finger</keyword>
<evidence type="ECO:0000256" key="13">
    <source>
        <dbReference type="PROSITE-ProRule" id="PRU00175"/>
    </source>
</evidence>
<feature type="transmembrane region" description="Helical" evidence="15">
    <location>
        <begin position="38"/>
        <end position="59"/>
    </location>
</feature>
<comment type="subcellular location">
    <subcellularLocation>
        <location evidence="2">Membrane</location>
        <topology evidence="2">Single-pass membrane protein</topology>
    </subcellularLocation>
</comment>
<keyword evidence="6 15" id="KW-0812">Transmembrane</keyword>
<dbReference type="EC" id="2.3.2.27" evidence="4"/>
<feature type="compositionally biased region" description="Low complexity" evidence="14">
    <location>
        <begin position="217"/>
        <end position="231"/>
    </location>
</feature>
<dbReference type="GO" id="GO:0061630">
    <property type="term" value="F:ubiquitin protein ligase activity"/>
    <property type="evidence" value="ECO:0007669"/>
    <property type="project" value="UniProtKB-EC"/>
</dbReference>
<comment type="catalytic activity">
    <reaction evidence="1">
        <text>S-ubiquitinyl-[E2 ubiquitin-conjugating enzyme]-L-cysteine + [acceptor protein]-L-lysine = [E2 ubiquitin-conjugating enzyme]-L-cysteine + N(6)-ubiquitinyl-[acceptor protein]-L-lysine.</text>
        <dbReference type="EC" id="2.3.2.27"/>
    </reaction>
</comment>
<gene>
    <name evidence="17" type="primary">ATL16_2</name>
    <name evidence="17" type="ORF">g.67613</name>
</gene>
<proteinExistence type="predicted"/>
<evidence type="ECO:0000259" key="16">
    <source>
        <dbReference type="PROSITE" id="PS50089"/>
    </source>
</evidence>
<dbReference type="InterPro" id="IPR001841">
    <property type="entry name" value="Znf_RING"/>
</dbReference>
<dbReference type="CDD" id="cd16461">
    <property type="entry name" value="RING-H2_EL5-like"/>
    <property type="match status" value="1"/>
</dbReference>
<dbReference type="GO" id="GO:0008270">
    <property type="term" value="F:zinc ion binding"/>
    <property type="evidence" value="ECO:0007669"/>
    <property type="project" value="UniProtKB-KW"/>
</dbReference>
<evidence type="ECO:0000256" key="2">
    <source>
        <dbReference type="ARBA" id="ARBA00004167"/>
    </source>
</evidence>
<evidence type="ECO:0000256" key="12">
    <source>
        <dbReference type="ARBA" id="ARBA00023136"/>
    </source>
</evidence>
<keyword evidence="12 15" id="KW-0472">Membrane</keyword>
<feature type="region of interest" description="Disordered" evidence="14">
    <location>
        <begin position="1"/>
        <end position="31"/>
    </location>
</feature>
<evidence type="ECO:0000256" key="9">
    <source>
        <dbReference type="ARBA" id="ARBA00022786"/>
    </source>
</evidence>
<dbReference type="InterPro" id="IPR044600">
    <property type="entry name" value="ATL1/ATL16-like"/>
</dbReference>
<dbReference type="Gene3D" id="3.30.40.10">
    <property type="entry name" value="Zinc/RING finger domain, C3HC4 (zinc finger)"/>
    <property type="match status" value="1"/>
</dbReference>
<keyword evidence="11 15" id="KW-1133">Transmembrane helix</keyword>
<evidence type="ECO:0000256" key="6">
    <source>
        <dbReference type="ARBA" id="ARBA00022692"/>
    </source>
</evidence>
<evidence type="ECO:0000256" key="15">
    <source>
        <dbReference type="SAM" id="Phobius"/>
    </source>
</evidence>
<accession>A0A1D1Y6I1</accession>
<dbReference type="InterPro" id="IPR013083">
    <property type="entry name" value="Znf_RING/FYVE/PHD"/>
</dbReference>
<evidence type="ECO:0000256" key="14">
    <source>
        <dbReference type="SAM" id="MobiDB-lite"/>
    </source>
</evidence>
<name>A0A1D1Y6I1_9ARAE</name>